<evidence type="ECO:0000313" key="2">
    <source>
        <dbReference type="EMBL" id="MBU9357327.1"/>
    </source>
</evidence>
<organism evidence="2 3">
    <name type="scientific">Burkholderia multivorans</name>
    <dbReference type="NCBI Taxonomy" id="87883"/>
    <lineage>
        <taxon>Bacteria</taxon>
        <taxon>Pseudomonadati</taxon>
        <taxon>Pseudomonadota</taxon>
        <taxon>Betaproteobacteria</taxon>
        <taxon>Burkholderiales</taxon>
        <taxon>Burkholderiaceae</taxon>
        <taxon>Burkholderia</taxon>
        <taxon>Burkholderia cepacia complex</taxon>
    </lineage>
</organism>
<comment type="caution">
    <text evidence="2">The sequence shown here is derived from an EMBL/GenBank/DDBJ whole genome shotgun (WGS) entry which is preliminary data.</text>
</comment>
<dbReference type="Proteomes" id="UP001196915">
    <property type="component" value="Unassembled WGS sequence"/>
</dbReference>
<feature type="compositionally biased region" description="Basic residues" evidence="1">
    <location>
        <begin position="33"/>
        <end position="47"/>
    </location>
</feature>
<feature type="region of interest" description="Disordered" evidence="1">
    <location>
        <begin position="1"/>
        <end position="51"/>
    </location>
</feature>
<gene>
    <name evidence="2" type="ORF">KTE52_13395</name>
</gene>
<proteinExistence type="predicted"/>
<sequence>MQVQDFSRGRHVRRIAGNDPRGFLPGIGNMSLRKSKKSRARRAKPPRKRDQAIEWNKEIPFRRDSRMRPVSGRRPDPKISIADSAIQAGRCAAYDGFDASRRSMRKQLS</sequence>
<protein>
    <submittedName>
        <fullName evidence="2">Uncharacterized protein</fullName>
    </submittedName>
</protein>
<name>A0AAP2HJL8_9BURK</name>
<reference evidence="2" key="1">
    <citation type="submission" date="2021-06" db="EMBL/GenBank/DDBJ databases">
        <title>A collection of bacterial strains from the Burkholderia cepacia Research Laboratory and Repository.</title>
        <authorList>
            <person name="Lipuma J."/>
            <person name="Spilker T."/>
        </authorList>
    </citation>
    <scope>NUCLEOTIDE SEQUENCE</scope>
    <source>
        <strain evidence="2">AU37435</strain>
    </source>
</reference>
<dbReference type="AlphaFoldDB" id="A0AAP2HJL8"/>
<dbReference type="EMBL" id="JAHPMX010000005">
    <property type="protein sequence ID" value="MBU9357327.1"/>
    <property type="molecule type" value="Genomic_DNA"/>
</dbReference>
<evidence type="ECO:0000256" key="1">
    <source>
        <dbReference type="SAM" id="MobiDB-lite"/>
    </source>
</evidence>
<accession>A0AAP2HJL8</accession>
<dbReference type="RefSeq" id="WP_080596287.1">
    <property type="nucleotide sequence ID" value="NZ_CAJHCY010000014.1"/>
</dbReference>
<evidence type="ECO:0000313" key="3">
    <source>
        <dbReference type="Proteomes" id="UP001196915"/>
    </source>
</evidence>